<evidence type="ECO:0000259" key="3">
    <source>
        <dbReference type="SMART" id="SM00822"/>
    </source>
</evidence>
<organism evidence="4 5">
    <name type="scientific">Paracidovorax wautersii</name>
    <dbReference type="NCBI Taxonomy" id="1177982"/>
    <lineage>
        <taxon>Bacteria</taxon>
        <taxon>Pseudomonadati</taxon>
        <taxon>Pseudomonadota</taxon>
        <taxon>Betaproteobacteria</taxon>
        <taxon>Burkholderiales</taxon>
        <taxon>Comamonadaceae</taxon>
        <taxon>Paracidovorax</taxon>
    </lineage>
</organism>
<sequence length="277" mass="28788">MTEELKGKVALVTGGSKGIGLAVARRFAQEGARVAIVSRSIEHLQQARDAVAASLGVWLHTVAADLADAAQAEAAVAQIEREVGPVDILVNSAGAAQRFEPEDLTPEHWRRTLDAKFFPYIHAQHAVLQRLVARAKAASASSTAPSGRQAAGAVVNIIGTGGKQPTRTHIAGGSANAALMLSTVGLAAHYARHGIRINAINPGFTLTGRIEQALALEAARRGISREQALAEGQAQIPLGRYADPEEVAEVALFLASERASYVVGAVIPLDGGSGPVI</sequence>
<reference evidence="5" key="1">
    <citation type="journal article" date="2020" name="MBio">
        <title>Horizontal gene transfer to a defensive symbiont with a reduced genome amongst a multipartite beetle microbiome.</title>
        <authorList>
            <person name="Waterworth S.C."/>
            <person name="Florez L.V."/>
            <person name="Rees E.R."/>
            <person name="Hertweck C."/>
            <person name="Kaltenpoth M."/>
            <person name="Kwan J.C."/>
        </authorList>
    </citation>
    <scope>NUCLEOTIDE SEQUENCE [LARGE SCALE GENOMIC DNA]</scope>
</reference>
<evidence type="ECO:0000256" key="2">
    <source>
        <dbReference type="ARBA" id="ARBA00023002"/>
    </source>
</evidence>
<name>A0A7V8FPD1_9BURK</name>
<dbReference type="InterPro" id="IPR036291">
    <property type="entry name" value="NAD(P)-bd_dom_sf"/>
</dbReference>
<comment type="caution">
    <text evidence="4">The sequence shown here is derived from an EMBL/GenBank/DDBJ whole genome shotgun (WGS) entry which is preliminary data.</text>
</comment>
<dbReference type="SUPFAM" id="SSF51735">
    <property type="entry name" value="NAD(P)-binding Rossmann-fold domains"/>
    <property type="match status" value="1"/>
</dbReference>
<dbReference type="EMBL" id="WNDQ01000019">
    <property type="protein sequence ID" value="KAF1021619.1"/>
    <property type="molecule type" value="Genomic_DNA"/>
</dbReference>
<protein>
    <submittedName>
        <fullName evidence="4">NADPH-dependent reductase BacG</fullName>
    </submittedName>
</protein>
<accession>A0A7V8FPD1</accession>
<dbReference type="GO" id="GO:0016491">
    <property type="term" value="F:oxidoreductase activity"/>
    <property type="evidence" value="ECO:0007669"/>
    <property type="project" value="UniProtKB-KW"/>
</dbReference>
<dbReference type="PRINTS" id="PR00081">
    <property type="entry name" value="GDHRDH"/>
</dbReference>
<dbReference type="AlphaFoldDB" id="A0A7V8FPD1"/>
<dbReference type="FunFam" id="3.40.50.720:FF:000084">
    <property type="entry name" value="Short-chain dehydrogenase reductase"/>
    <property type="match status" value="1"/>
</dbReference>
<dbReference type="PANTHER" id="PTHR43639">
    <property type="entry name" value="OXIDOREDUCTASE, SHORT-CHAIN DEHYDROGENASE/REDUCTASE FAMILY (AFU_ORTHOLOGUE AFUA_5G02870)"/>
    <property type="match status" value="1"/>
</dbReference>
<dbReference type="InterPro" id="IPR002347">
    <property type="entry name" value="SDR_fam"/>
</dbReference>
<evidence type="ECO:0000313" key="4">
    <source>
        <dbReference type="EMBL" id="KAF1021619.1"/>
    </source>
</evidence>
<dbReference type="Pfam" id="PF13561">
    <property type="entry name" value="adh_short_C2"/>
    <property type="match status" value="1"/>
</dbReference>
<evidence type="ECO:0000256" key="1">
    <source>
        <dbReference type="ARBA" id="ARBA00006484"/>
    </source>
</evidence>
<proteinExistence type="inferred from homology"/>
<dbReference type="PANTHER" id="PTHR43639:SF1">
    <property type="entry name" value="SHORT-CHAIN DEHYDROGENASE_REDUCTASE FAMILY PROTEIN"/>
    <property type="match status" value="1"/>
</dbReference>
<dbReference type="SMART" id="SM00822">
    <property type="entry name" value="PKS_KR"/>
    <property type="match status" value="1"/>
</dbReference>
<dbReference type="InterPro" id="IPR057326">
    <property type="entry name" value="KR_dom"/>
</dbReference>
<evidence type="ECO:0000313" key="5">
    <source>
        <dbReference type="Proteomes" id="UP000461670"/>
    </source>
</evidence>
<comment type="similarity">
    <text evidence="1">Belongs to the short-chain dehydrogenases/reductases (SDR) family.</text>
</comment>
<gene>
    <name evidence="4" type="primary">bacG</name>
    <name evidence="4" type="ORF">GAK30_01679</name>
</gene>
<feature type="domain" description="Ketoreductase" evidence="3">
    <location>
        <begin position="8"/>
        <end position="163"/>
    </location>
</feature>
<dbReference type="Gene3D" id="3.40.50.720">
    <property type="entry name" value="NAD(P)-binding Rossmann-like Domain"/>
    <property type="match status" value="1"/>
</dbReference>
<dbReference type="Proteomes" id="UP000461670">
    <property type="component" value="Unassembled WGS sequence"/>
</dbReference>
<keyword evidence="2" id="KW-0560">Oxidoreductase</keyword>